<keyword evidence="1" id="KW-0233">DNA recombination</keyword>
<reference evidence="4 5" key="1">
    <citation type="submission" date="2023-04" db="EMBL/GenBank/DDBJ databases">
        <title>A novel bacteria isolated from coastal sediment.</title>
        <authorList>
            <person name="Liu X.-J."/>
            <person name="Du Z.-J."/>
        </authorList>
    </citation>
    <scope>NUCLEOTIDE SEQUENCE [LARGE SCALE GENOMIC DNA]</scope>
    <source>
        <strain evidence="4 5">SDUM461003</strain>
    </source>
</reference>
<evidence type="ECO:0000313" key="5">
    <source>
        <dbReference type="Proteomes" id="UP001225316"/>
    </source>
</evidence>
<evidence type="ECO:0000256" key="1">
    <source>
        <dbReference type="ARBA" id="ARBA00023172"/>
    </source>
</evidence>
<proteinExistence type="predicted"/>
<dbReference type="InterPro" id="IPR002104">
    <property type="entry name" value="Integrase_catalytic"/>
</dbReference>
<organism evidence="4 5">
    <name type="scientific">Thalassobacterium maritimum</name>
    <dbReference type="NCBI Taxonomy" id="3041265"/>
    <lineage>
        <taxon>Bacteria</taxon>
        <taxon>Pseudomonadati</taxon>
        <taxon>Verrucomicrobiota</taxon>
        <taxon>Opitutia</taxon>
        <taxon>Puniceicoccales</taxon>
        <taxon>Coraliomargaritaceae</taxon>
        <taxon>Thalassobacterium</taxon>
    </lineage>
</organism>
<dbReference type="RefSeq" id="WP_308950643.1">
    <property type="nucleotide sequence ID" value="NZ_JARXHW010000026.1"/>
</dbReference>
<keyword evidence="5" id="KW-1185">Reference proteome</keyword>
<name>A0ABU1AVJ3_9BACT</name>
<feature type="compositionally biased region" description="Basic and acidic residues" evidence="2">
    <location>
        <begin position="175"/>
        <end position="196"/>
    </location>
</feature>
<evidence type="ECO:0000313" key="4">
    <source>
        <dbReference type="EMBL" id="MDQ8208168.1"/>
    </source>
</evidence>
<feature type="domain" description="Tyr recombinase" evidence="3">
    <location>
        <begin position="241"/>
        <end position="434"/>
    </location>
</feature>
<gene>
    <name evidence="4" type="ORF">QEH52_11655</name>
</gene>
<comment type="caution">
    <text evidence="4">The sequence shown here is derived from an EMBL/GenBank/DDBJ whole genome shotgun (WGS) entry which is preliminary data.</text>
</comment>
<evidence type="ECO:0000256" key="2">
    <source>
        <dbReference type="SAM" id="MobiDB-lite"/>
    </source>
</evidence>
<dbReference type="SUPFAM" id="SSF56349">
    <property type="entry name" value="DNA breaking-rejoining enzymes"/>
    <property type="match status" value="1"/>
</dbReference>
<dbReference type="Proteomes" id="UP001225316">
    <property type="component" value="Unassembled WGS sequence"/>
</dbReference>
<dbReference type="PROSITE" id="PS51898">
    <property type="entry name" value="TYR_RECOMBINASE"/>
    <property type="match status" value="1"/>
</dbReference>
<dbReference type="EMBL" id="JARXHW010000026">
    <property type="protein sequence ID" value="MDQ8208168.1"/>
    <property type="molecule type" value="Genomic_DNA"/>
</dbReference>
<accession>A0ABU1AVJ3</accession>
<dbReference type="InterPro" id="IPR013762">
    <property type="entry name" value="Integrase-like_cat_sf"/>
</dbReference>
<sequence>MSAKTQTDYWKSRLFKQTFTSKSGAKKEVSTYSCKMQHKGHRETFNTGEPNKQKAAEKARDIYMCLRAVGWEETKLKYKQPTEEKPEAIATVGDVLRVAREVSTISERTFTQYAIALRRLANDIAKIPDTREKYSYRISQKEKDEGITQSGNQRWVAQVDAVSLTKLTPSALLAWEKKQGDKNKDNPAQQRRDKDNAASTLRRARSLFGKKLITSLKEQLTLPEVLPFDDDRFKWKPSTKRYVQSIDPKELVGVASSELAKDEPESYKALLLCIFCGLRRAEADCLTWEQIDFSNQLLHIKETPHFKPKTLESTRTIHLSEKLIVELKKLKKLDPLSQKTNQHFVLRGGKAKPNSKHPYYRADLKPWKTWSKLARWLKEKGIESSKPIHELRKMSGSLINESFGIEAARNHLGHSDVSTTSKSYLGTQKAVIDL</sequence>
<dbReference type="Pfam" id="PF00589">
    <property type="entry name" value="Phage_integrase"/>
    <property type="match status" value="1"/>
</dbReference>
<protein>
    <submittedName>
        <fullName evidence="4">Tyrosine-type recombinase/integrase</fullName>
    </submittedName>
</protein>
<dbReference type="Gene3D" id="1.10.443.10">
    <property type="entry name" value="Intergrase catalytic core"/>
    <property type="match status" value="1"/>
</dbReference>
<feature type="region of interest" description="Disordered" evidence="2">
    <location>
        <begin position="175"/>
        <end position="198"/>
    </location>
</feature>
<evidence type="ECO:0000259" key="3">
    <source>
        <dbReference type="PROSITE" id="PS51898"/>
    </source>
</evidence>
<dbReference type="InterPro" id="IPR011010">
    <property type="entry name" value="DNA_brk_join_enz"/>
</dbReference>